<organism evidence="6 7">
    <name type="scientific">Microbacterium bovistercoris</name>
    <dbReference type="NCBI Taxonomy" id="2293570"/>
    <lineage>
        <taxon>Bacteria</taxon>
        <taxon>Bacillati</taxon>
        <taxon>Actinomycetota</taxon>
        <taxon>Actinomycetes</taxon>
        <taxon>Micrococcales</taxon>
        <taxon>Microbacteriaceae</taxon>
        <taxon>Microbacterium</taxon>
    </lineage>
</organism>
<evidence type="ECO:0000313" key="7">
    <source>
        <dbReference type="Proteomes" id="UP000262172"/>
    </source>
</evidence>
<dbReference type="InterPro" id="IPR036271">
    <property type="entry name" value="Tet_transcr_reg_TetR-rel_C_sf"/>
</dbReference>
<evidence type="ECO:0000256" key="1">
    <source>
        <dbReference type="ARBA" id="ARBA00023015"/>
    </source>
</evidence>
<protein>
    <submittedName>
        <fullName evidence="6">TetR/AcrR family transcriptional regulator</fullName>
    </submittedName>
</protein>
<dbReference type="GO" id="GO:0000976">
    <property type="term" value="F:transcription cis-regulatory region binding"/>
    <property type="evidence" value="ECO:0007669"/>
    <property type="project" value="TreeGrafter"/>
</dbReference>
<keyword evidence="3" id="KW-0804">Transcription</keyword>
<evidence type="ECO:0000313" key="6">
    <source>
        <dbReference type="EMBL" id="REJ04093.1"/>
    </source>
</evidence>
<dbReference type="InterPro" id="IPR025996">
    <property type="entry name" value="MT1864/Rv1816-like_C"/>
</dbReference>
<evidence type="ECO:0000259" key="5">
    <source>
        <dbReference type="PROSITE" id="PS50977"/>
    </source>
</evidence>
<keyword evidence="1" id="KW-0805">Transcription regulation</keyword>
<evidence type="ECO:0000256" key="2">
    <source>
        <dbReference type="ARBA" id="ARBA00023125"/>
    </source>
</evidence>
<dbReference type="PANTHER" id="PTHR30055:SF234">
    <property type="entry name" value="HTH-TYPE TRANSCRIPTIONAL REGULATOR BETI"/>
    <property type="match status" value="1"/>
</dbReference>
<dbReference type="InterPro" id="IPR001647">
    <property type="entry name" value="HTH_TetR"/>
</dbReference>
<evidence type="ECO:0000256" key="3">
    <source>
        <dbReference type="ARBA" id="ARBA00023163"/>
    </source>
</evidence>
<name>A0A371NPJ3_9MICO</name>
<dbReference type="AlphaFoldDB" id="A0A371NPJ3"/>
<accession>A0A371NPJ3</accession>
<keyword evidence="2 4" id="KW-0238">DNA-binding</keyword>
<sequence>MAYHHGGLAAALVEAGLDATREGGIDALSVREVTRRAGVSPNAAYRHYPNLAALREAVAAAILEQVAASMAAGEASDPAARLRTIGLAYIDFALHEPGWFSVAFFGGRTLGPEDIATTPAFRALAAALGDLVAQGALPADAAPAAAWSCWATVHGFAELCLHGPLAAMSLSEQRRLAASAVDAIIAGIRA</sequence>
<dbReference type="SUPFAM" id="SSF46689">
    <property type="entry name" value="Homeodomain-like"/>
    <property type="match status" value="1"/>
</dbReference>
<feature type="DNA-binding region" description="H-T-H motif" evidence="4">
    <location>
        <begin position="29"/>
        <end position="48"/>
    </location>
</feature>
<dbReference type="Pfam" id="PF13305">
    <property type="entry name" value="TetR_C_33"/>
    <property type="match status" value="1"/>
</dbReference>
<dbReference type="Gene3D" id="1.10.357.10">
    <property type="entry name" value="Tetracycline Repressor, domain 2"/>
    <property type="match status" value="1"/>
</dbReference>
<dbReference type="OrthoDB" id="3173376at2"/>
<dbReference type="GO" id="GO:0003700">
    <property type="term" value="F:DNA-binding transcription factor activity"/>
    <property type="evidence" value="ECO:0007669"/>
    <property type="project" value="TreeGrafter"/>
</dbReference>
<reference evidence="6 7" key="1">
    <citation type="submission" date="2018-08" db="EMBL/GenBank/DDBJ databases">
        <title>Isolation, diversity and antifungal activity of Actinobacteria from cow dung.</title>
        <authorList>
            <person name="Ling L."/>
        </authorList>
    </citation>
    <scope>NUCLEOTIDE SEQUENCE [LARGE SCALE GENOMIC DNA]</scope>
    <source>
        <strain evidence="6 7">NEAU-LLE</strain>
    </source>
</reference>
<dbReference type="EMBL" id="QUAB01000048">
    <property type="protein sequence ID" value="REJ04093.1"/>
    <property type="molecule type" value="Genomic_DNA"/>
</dbReference>
<dbReference type="InterPro" id="IPR050109">
    <property type="entry name" value="HTH-type_TetR-like_transc_reg"/>
</dbReference>
<dbReference type="PANTHER" id="PTHR30055">
    <property type="entry name" value="HTH-TYPE TRANSCRIPTIONAL REGULATOR RUTR"/>
    <property type="match status" value="1"/>
</dbReference>
<gene>
    <name evidence="6" type="ORF">DY023_17460</name>
</gene>
<dbReference type="PROSITE" id="PS50977">
    <property type="entry name" value="HTH_TETR_2"/>
    <property type="match status" value="1"/>
</dbReference>
<dbReference type="InterPro" id="IPR009057">
    <property type="entry name" value="Homeodomain-like_sf"/>
</dbReference>
<dbReference type="Proteomes" id="UP000262172">
    <property type="component" value="Unassembled WGS sequence"/>
</dbReference>
<dbReference type="Pfam" id="PF00440">
    <property type="entry name" value="TetR_N"/>
    <property type="match status" value="1"/>
</dbReference>
<keyword evidence="7" id="KW-1185">Reference proteome</keyword>
<comment type="caution">
    <text evidence="6">The sequence shown here is derived from an EMBL/GenBank/DDBJ whole genome shotgun (WGS) entry which is preliminary data.</text>
</comment>
<dbReference type="SUPFAM" id="SSF48498">
    <property type="entry name" value="Tetracyclin repressor-like, C-terminal domain"/>
    <property type="match status" value="1"/>
</dbReference>
<feature type="domain" description="HTH tetR-type" evidence="5">
    <location>
        <begin position="6"/>
        <end position="66"/>
    </location>
</feature>
<dbReference type="RefSeq" id="WP_116243610.1">
    <property type="nucleotide sequence ID" value="NZ_QUAB01000048.1"/>
</dbReference>
<proteinExistence type="predicted"/>
<evidence type="ECO:0000256" key="4">
    <source>
        <dbReference type="PROSITE-ProRule" id="PRU00335"/>
    </source>
</evidence>